<dbReference type="GeneID" id="5543802"/>
<dbReference type="KEGG" id="vpo:Kpol_1000p27"/>
<gene>
    <name evidence="2" type="ORF">Kpol_1000p27</name>
</gene>
<dbReference type="PANTHER" id="PTHR28060">
    <property type="entry name" value="ATP SYNTHASE SUBUNIT J, MITOCHONDRIAL"/>
    <property type="match status" value="1"/>
</dbReference>
<accession>A7TPW6</accession>
<dbReference type="OrthoDB" id="5520611at2759"/>
<dbReference type="OMA" id="KPMWPFY"/>
<dbReference type="EMBL" id="DS480448">
    <property type="protein sequence ID" value="EDO15714.1"/>
    <property type="molecule type" value="Genomic_DNA"/>
</dbReference>
<dbReference type="GO" id="GO:0046933">
    <property type="term" value="F:proton-transporting ATP synthase activity, rotational mechanism"/>
    <property type="evidence" value="ECO:0007669"/>
    <property type="project" value="EnsemblFungi"/>
</dbReference>
<keyword evidence="1" id="KW-1133">Transmembrane helix</keyword>
<dbReference type="HOGENOM" id="CLU_174950_0_0_1"/>
<dbReference type="Proteomes" id="UP000000267">
    <property type="component" value="Unassembled WGS sequence"/>
</dbReference>
<dbReference type="GO" id="GO:0033615">
    <property type="term" value="P:mitochondrial proton-transporting ATP synthase complex assembly"/>
    <property type="evidence" value="ECO:0007669"/>
    <property type="project" value="EnsemblFungi"/>
</dbReference>
<dbReference type="GO" id="GO:0005743">
    <property type="term" value="C:mitochondrial inner membrane"/>
    <property type="evidence" value="ECO:0007669"/>
    <property type="project" value="EnsemblFungi"/>
</dbReference>
<dbReference type="Pfam" id="PF04911">
    <property type="entry name" value="ATP-synt_J"/>
    <property type="match status" value="1"/>
</dbReference>
<dbReference type="AlphaFoldDB" id="A7TPW6"/>
<evidence type="ECO:0000256" key="1">
    <source>
        <dbReference type="SAM" id="Phobius"/>
    </source>
</evidence>
<dbReference type="InterPro" id="IPR006995">
    <property type="entry name" value="ATP_synth_F0_jsu"/>
</dbReference>
<feature type="transmembrane region" description="Helical" evidence="1">
    <location>
        <begin position="12"/>
        <end position="29"/>
    </location>
</feature>
<evidence type="ECO:0000313" key="3">
    <source>
        <dbReference type="Proteomes" id="UP000000267"/>
    </source>
</evidence>
<dbReference type="RefSeq" id="XP_001643572.1">
    <property type="nucleotide sequence ID" value="XM_001643522.1"/>
</dbReference>
<keyword evidence="1" id="KW-0472">Membrane</keyword>
<organism evidence="3">
    <name type="scientific">Vanderwaltozyma polyspora (strain ATCC 22028 / DSM 70294 / BCRC 21397 / CBS 2163 / NBRC 10782 / NRRL Y-8283 / UCD 57-17)</name>
    <name type="common">Kluyveromyces polysporus</name>
    <dbReference type="NCBI Taxonomy" id="436907"/>
    <lineage>
        <taxon>Eukaryota</taxon>
        <taxon>Fungi</taxon>
        <taxon>Dikarya</taxon>
        <taxon>Ascomycota</taxon>
        <taxon>Saccharomycotina</taxon>
        <taxon>Saccharomycetes</taxon>
        <taxon>Saccharomycetales</taxon>
        <taxon>Saccharomycetaceae</taxon>
        <taxon>Vanderwaltozyma</taxon>
    </lineage>
</organism>
<dbReference type="STRING" id="436907.A7TPW6"/>
<dbReference type="GO" id="GO:0045259">
    <property type="term" value="C:proton-transporting ATP synthase complex"/>
    <property type="evidence" value="ECO:0007669"/>
    <property type="project" value="EnsemblFungi"/>
</dbReference>
<reference evidence="2 3" key="1">
    <citation type="journal article" date="2007" name="Proc. Natl. Acad. Sci. U.S.A.">
        <title>Independent sorting-out of thousands of duplicated gene pairs in two yeast species descended from a whole-genome duplication.</title>
        <authorList>
            <person name="Scannell D.R."/>
            <person name="Frank A.C."/>
            <person name="Conant G.C."/>
            <person name="Byrne K.P."/>
            <person name="Woolfit M."/>
            <person name="Wolfe K.H."/>
        </authorList>
    </citation>
    <scope>NUCLEOTIDE SEQUENCE [LARGE SCALE GENOMIC DNA]</scope>
    <source>
        <strain evidence="3">ATCC 22028 / DSM 70294 / BCRC 21397 / CBS 2163 / NBRC 10782 / NRRL Y-8283 / UCD 57-17</strain>
    </source>
</reference>
<dbReference type="InParanoid" id="A7TPW6"/>
<evidence type="ECO:0000313" key="2">
    <source>
        <dbReference type="EMBL" id="EDO15714.1"/>
    </source>
</evidence>
<sequence length="60" mass="6982">MMFPKRFSTPVLKVYWPFFISGVGIYALFGKFADLSANSKEFINDPRNPRFEKGGKYIEQ</sequence>
<dbReference type="eggNOG" id="ENOG502SC94">
    <property type="taxonomic scope" value="Eukaryota"/>
</dbReference>
<name>A7TPW6_VANPO</name>
<keyword evidence="3" id="KW-1185">Reference proteome</keyword>
<protein>
    <submittedName>
        <fullName evidence="2">Uncharacterized protein</fullName>
    </submittedName>
</protein>
<dbReference type="PANTHER" id="PTHR28060:SF1">
    <property type="entry name" value="ATP SYNTHASE SUBUNIT J, MITOCHONDRIAL"/>
    <property type="match status" value="1"/>
</dbReference>
<dbReference type="PhylomeDB" id="A7TPW6"/>
<dbReference type="FunCoup" id="A7TPW6">
    <property type="interactions" value="116"/>
</dbReference>
<keyword evidence="1" id="KW-0812">Transmembrane</keyword>
<proteinExistence type="predicted"/>